<organism evidence="2 3">
    <name type="scientific">Pseudoneobacillus rhizosphaerae</name>
    <dbReference type="NCBI Taxonomy" id="2880968"/>
    <lineage>
        <taxon>Bacteria</taxon>
        <taxon>Bacillati</taxon>
        <taxon>Bacillota</taxon>
        <taxon>Bacilli</taxon>
        <taxon>Bacillales</taxon>
        <taxon>Bacillaceae</taxon>
        <taxon>Pseudoneobacillus</taxon>
    </lineage>
</organism>
<protein>
    <recommendedName>
        <fullName evidence="4">YitT family protein</fullName>
    </recommendedName>
</protein>
<keyword evidence="1" id="KW-0472">Membrane</keyword>
<feature type="transmembrane region" description="Helical" evidence="1">
    <location>
        <begin position="12"/>
        <end position="31"/>
    </location>
</feature>
<keyword evidence="1" id="KW-1133">Transmembrane helix</keyword>
<dbReference type="EMBL" id="CAKJTG010000008">
    <property type="protein sequence ID" value="CAG9607984.1"/>
    <property type="molecule type" value="Genomic_DNA"/>
</dbReference>
<keyword evidence="3" id="KW-1185">Reference proteome</keyword>
<dbReference type="Pfam" id="PF19700">
    <property type="entry name" value="DUF6198"/>
    <property type="match status" value="1"/>
</dbReference>
<evidence type="ECO:0000313" key="2">
    <source>
        <dbReference type="EMBL" id="CAG9607984.1"/>
    </source>
</evidence>
<sequence length="225" mass="24769">MQSIRQRQLIPRFLIYFFGLLIMTLGFVLVLKANLGATPWDVLHVGLYYQFGLTIGSWSIIVGLLILGVSALLTKKIPQIGAFLNMLSVGIFMDMYLFLPFIQSPSSLIGKIIMFLIGLVITCYGMGFYISAKLGAGPRDSLMLALTSRTGWKVGYIRGTMEIIVLLIGWLLGGPVSFGTFLLSLLIGPLFGFAMPQCNFVTNFLLGKRKAQDTLNKNINRGVSS</sequence>
<reference evidence="2" key="1">
    <citation type="submission" date="2021-10" db="EMBL/GenBank/DDBJ databases">
        <authorList>
            <person name="Criscuolo A."/>
        </authorList>
    </citation>
    <scope>NUCLEOTIDE SEQUENCE</scope>
    <source>
        <strain evidence="2">CIP111885</strain>
    </source>
</reference>
<dbReference type="Proteomes" id="UP000789845">
    <property type="component" value="Unassembled WGS sequence"/>
</dbReference>
<dbReference type="InterPro" id="IPR038750">
    <property type="entry name" value="YczE/YyaS-like"/>
</dbReference>
<proteinExistence type="predicted"/>
<dbReference type="PANTHER" id="PTHR40078">
    <property type="entry name" value="INTEGRAL MEMBRANE PROTEIN-RELATED"/>
    <property type="match status" value="1"/>
</dbReference>
<gene>
    <name evidence="2" type="ORF">NEOCIP111885_01676</name>
</gene>
<feature type="transmembrane region" description="Helical" evidence="1">
    <location>
        <begin position="151"/>
        <end position="172"/>
    </location>
</feature>
<feature type="transmembrane region" description="Helical" evidence="1">
    <location>
        <begin position="51"/>
        <end position="73"/>
    </location>
</feature>
<evidence type="ECO:0000256" key="1">
    <source>
        <dbReference type="SAM" id="Phobius"/>
    </source>
</evidence>
<feature type="transmembrane region" description="Helical" evidence="1">
    <location>
        <begin position="80"/>
        <end position="102"/>
    </location>
</feature>
<keyword evidence="1" id="KW-0812">Transmembrane</keyword>
<dbReference type="AlphaFoldDB" id="A0A9C7G8M5"/>
<evidence type="ECO:0000313" key="3">
    <source>
        <dbReference type="Proteomes" id="UP000789845"/>
    </source>
</evidence>
<comment type="caution">
    <text evidence="2">The sequence shown here is derived from an EMBL/GenBank/DDBJ whole genome shotgun (WGS) entry which is preliminary data.</text>
</comment>
<accession>A0A9C7G8M5</accession>
<evidence type="ECO:0008006" key="4">
    <source>
        <dbReference type="Google" id="ProtNLM"/>
    </source>
</evidence>
<dbReference type="RefSeq" id="WP_230496240.1">
    <property type="nucleotide sequence ID" value="NZ_CAKJTG010000008.1"/>
</dbReference>
<feature type="transmembrane region" description="Helical" evidence="1">
    <location>
        <begin position="178"/>
        <end position="206"/>
    </location>
</feature>
<name>A0A9C7G8M5_9BACI</name>
<feature type="transmembrane region" description="Helical" evidence="1">
    <location>
        <begin position="108"/>
        <end position="130"/>
    </location>
</feature>
<dbReference type="PANTHER" id="PTHR40078:SF1">
    <property type="entry name" value="INTEGRAL MEMBRANE PROTEIN"/>
    <property type="match status" value="1"/>
</dbReference>